<name>A0A7X2PAK9_9SPIO</name>
<protein>
    <recommendedName>
        <fullName evidence="8">Glucose-1-phosphate adenylyltransferase</fullName>
        <ecNumber evidence="8">2.7.7.27</ecNumber>
    </recommendedName>
</protein>
<dbReference type="NCBIfam" id="TIGR02091">
    <property type="entry name" value="glgC"/>
    <property type="match status" value="1"/>
</dbReference>
<sequence length="434" mass="48449">MKSKGKKKKAIAIILGGGRGTRLYPLTMDRSKPAVPFAGKYRLVDIPISNCLNSGINQIYVLTQFNTASLHNHIVNTYQFDQFSGGFVEILAAEQTYTSESWYQGTADAVRKNLKHFHDQNADYYIILSGDQLYSMDFRDMLARHIETGAELTIAAKPISRSEATGLGIIGADEDGMIKSFYEKPASDMDISAYRVHESFMQKELNKKVDASNEYLASMGIYIFNAKAMEEMLNNDFTDFGKEIIPEVIKTRPVAAYLFDSFWEDIGTIKAFYECNLNLASIAPQFNFYNEEMPIYTHRRHLPATKMNFCNISYSLASEGSIITNAYIVNSIVGVRTIIESGASLDGVYCMGASHYETEEERAENARKGIPNIGIGKGTIIRRAIIDQNVRIGDGCRIGIDDIPRPEGDFEMYSIHDGIIVINKNAVIKSGTVI</sequence>
<dbReference type="SUPFAM" id="SSF53448">
    <property type="entry name" value="Nucleotide-diphospho-sugar transferases"/>
    <property type="match status" value="1"/>
</dbReference>
<reference evidence="10 11" key="1">
    <citation type="submission" date="2019-08" db="EMBL/GenBank/DDBJ databases">
        <title>In-depth cultivation of the pig gut microbiome towards novel bacterial diversity and tailored functional studies.</title>
        <authorList>
            <person name="Wylensek D."/>
            <person name="Hitch T.C.A."/>
            <person name="Clavel T."/>
        </authorList>
    </citation>
    <scope>NUCLEOTIDE SEQUENCE [LARGE SCALE GENOMIC DNA]</scope>
    <source>
        <strain evidence="10 11">NM-380-WT-3C1</strain>
    </source>
</reference>
<dbReference type="PANTHER" id="PTHR43523:SF12">
    <property type="entry name" value="GLUCOSE-1-PHOSPHATE ADENYLYLTRANSFERASE LARGE SUBUNIT 1, CHLOROPLASTIC-RELATED"/>
    <property type="match status" value="1"/>
</dbReference>
<feature type="domain" description="Nucleotidyl transferase" evidence="9">
    <location>
        <begin position="12"/>
        <end position="280"/>
    </location>
</feature>
<accession>A0A7X2PAK9</accession>
<dbReference type="CDD" id="cd04651">
    <property type="entry name" value="LbH_G1P_AT_C"/>
    <property type="match status" value="1"/>
</dbReference>
<keyword evidence="2" id="KW-0321">Glycogen metabolism</keyword>
<gene>
    <name evidence="10" type="ORF">FYJ80_01185</name>
</gene>
<keyword evidence="6" id="KW-0067">ATP-binding</keyword>
<dbReference type="InterPro" id="IPR005836">
    <property type="entry name" value="ADP_Glu_pyroP_CS"/>
</dbReference>
<evidence type="ECO:0000256" key="3">
    <source>
        <dbReference type="ARBA" id="ARBA00022679"/>
    </source>
</evidence>
<evidence type="ECO:0000256" key="4">
    <source>
        <dbReference type="ARBA" id="ARBA00022695"/>
    </source>
</evidence>
<dbReference type="GO" id="GO:0008878">
    <property type="term" value="F:glucose-1-phosphate adenylyltransferase activity"/>
    <property type="evidence" value="ECO:0007669"/>
    <property type="project" value="UniProtKB-UniRule"/>
</dbReference>
<evidence type="ECO:0000256" key="2">
    <source>
        <dbReference type="ARBA" id="ARBA00022600"/>
    </source>
</evidence>
<dbReference type="InterPro" id="IPR029044">
    <property type="entry name" value="Nucleotide-diphossugar_trans"/>
</dbReference>
<evidence type="ECO:0000313" key="10">
    <source>
        <dbReference type="EMBL" id="MSU05400.1"/>
    </source>
</evidence>
<dbReference type="Gene3D" id="2.160.10.10">
    <property type="entry name" value="Hexapeptide repeat proteins"/>
    <property type="match status" value="1"/>
</dbReference>
<dbReference type="RefSeq" id="WP_154424296.1">
    <property type="nucleotide sequence ID" value="NZ_JAQYGB010000022.1"/>
</dbReference>
<organism evidence="10 11">
    <name type="scientific">Bullifex porci</name>
    <dbReference type="NCBI Taxonomy" id="2606638"/>
    <lineage>
        <taxon>Bacteria</taxon>
        <taxon>Pseudomonadati</taxon>
        <taxon>Spirochaetota</taxon>
        <taxon>Spirochaetia</taxon>
        <taxon>Spirochaetales</taxon>
        <taxon>Spirochaetaceae</taxon>
        <taxon>Bullifex</taxon>
    </lineage>
</organism>
<dbReference type="InterPro" id="IPR011004">
    <property type="entry name" value="Trimer_LpxA-like_sf"/>
</dbReference>
<keyword evidence="4 10" id="KW-0548">Nucleotidyltransferase</keyword>
<dbReference type="CDD" id="cd02508">
    <property type="entry name" value="ADP_Glucose_PP"/>
    <property type="match status" value="1"/>
</dbReference>
<dbReference type="Gene3D" id="3.90.550.10">
    <property type="entry name" value="Spore Coat Polysaccharide Biosynthesis Protein SpsA, Chain A"/>
    <property type="match status" value="1"/>
</dbReference>
<dbReference type="EC" id="2.7.7.27" evidence="8"/>
<keyword evidence="7" id="KW-0119">Carbohydrate metabolism</keyword>
<dbReference type="InterPro" id="IPR011831">
    <property type="entry name" value="ADP-Glc_PPase"/>
</dbReference>
<keyword evidence="3 10" id="KW-0808">Transferase</keyword>
<comment type="similarity">
    <text evidence="1">Belongs to the bacterial/plant glucose-1-phosphate adenylyltransferase family.</text>
</comment>
<comment type="caution">
    <text evidence="10">The sequence shown here is derived from an EMBL/GenBank/DDBJ whole genome shotgun (WGS) entry which is preliminary data.</text>
</comment>
<dbReference type="PROSITE" id="PS00808">
    <property type="entry name" value="ADP_GLC_PYROPHOSPH_1"/>
    <property type="match status" value="1"/>
</dbReference>
<keyword evidence="5" id="KW-0547">Nucleotide-binding</keyword>
<dbReference type="Pfam" id="PF00483">
    <property type="entry name" value="NTP_transferase"/>
    <property type="match status" value="1"/>
</dbReference>
<dbReference type="SUPFAM" id="SSF51161">
    <property type="entry name" value="Trimeric LpxA-like enzymes"/>
    <property type="match status" value="1"/>
</dbReference>
<dbReference type="GO" id="GO:0005524">
    <property type="term" value="F:ATP binding"/>
    <property type="evidence" value="ECO:0007669"/>
    <property type="project" value="UniProtKB-KW"/>
</dbReference>
<dbReference type="PROSITE" id="PS00809">
    <property type="entry name" value="ADP_GLC_PYROPHOSPH_2"/>
    <property type="match status" value="1"/>
</dbReference>
<evidence type="ECO:0000256" key="1">
    <source>
        <dbReference type="ARBA" id="ARBA00010443"/>
    </source>
</evidence>
<proteinExistence type="inferred from homology"/>
<dbReference type="GO" id="GO:0005978">
    <property type="term" value="P:glycogen biosynthetic process"/>
    <property type="evidence" value="ECO:0007669"/>
    <property type="project" value="UniProtKB-UniRule"/>
</dbReference>
<evidence type="ECO:0000256" key="8">
    <source>
        <dbReference type="NCBIfam" id="TIGR02091"/>
    </source>
</evidence>
<dbReference type="PANTHER" id="PTHR43523">
    <property type="entry name" value="GLUCOSE-1-PHOSPHATE ADENYLYLTRANSFERASE-RELATED"/>
    <property type="match status" value="1"/>
</dbReference>
<evidence type="ECO:0000256" key="7">
    <source>
        <dbReference type="ARBA" id="ARBA00023277"/>
    </source>
</evidence>
<evidence type="ECO:0000256" key="5">
    <source>
        <dbReference type="ARBA" id="ARBA00022741"/>
    </source>
</evidence>
<keyword evidence="11" id="KW-1185">Reference proteome</keyword>
<evidence type="ECO:0000256" key="6">
    <source>
        <dbReference type="ARBA" id="ARBA00022840"/>
    </source>
</evidence>
<dbReference type="PROSITE" id="PS00810">
    <property type="entry name" value="ADP_GLC_PYROPHOSPH_3"/>
    <property type="match status" value="1"/>
</dbReference>
<dbReference type="AlphaFoldDB" id="A0A7X2PAK9"/>
<evidence type="ECO:0000259" key="9">
    <source>
        <dbReference type="Pfam" id="PF00483"/>
    </source>
</evidence>
<evidence type="ECO:0000313" key="11">
    <source>
        <dbReference type="Proteomes" id="UP000460549"/>
    </source>
</evidence>
<dbReference type="Pfam" id="PF25247">
    <property type="entry name" value="LbH_GLGC"/>
    <property type="match status" value="1"/>
</dbReference>
<dbReference type="NCBIfam" id="NF002772">
    <property type="entry name" value="PRK02862.1"/>
    <property type="match status" value="1"/>
</dbReference>
<dbReference type="Proteomes" id="UP000460549">
    <property type="component" value="Unassembled WGS sequence"/>
</dbReference>
<dbReference type="InterPro" id="IPR005835">
    <property type="entry name" value="NTP_transferase_dom"/>
</dbReference>
<dbReference type="EMBL" id="VUNN01000001">
    <property type="protein sequence ID" value="MSU05400.1"/>
    <property type="molecule type" value="Genomic_DNA"/>
</dbReference>